<evidence type="ECO:0008006" key="4">
    <source>
        <dbReference type="Google" id="ProtNLM"/>
    </source>
</evidence>
<sequence>MKIFAILLLVAGWSYALPQDGCTTYTTQQIVPTTTATYLSTAVVTEYATTPRDLGTFTYVETISTTKTLETLTATTNTCESVDTVPAPYNTATVYSSDFTDSKRGLGLAPRDGCTITVTSTTTYGQTQTFVPAGKTRTFTEYTAYTQATETRTTTGGKAYAIATETVTKPTQCGSVTVTPTESTATVTLNAQCSPSAMISAYNNFGIDYLSDTPASGATYETTASDASACCQLCADANDCAASAWDIRSGVCKLEFPVDPTTGELNCGEGLLGYYDAGPNHPLAPGAGWYIATVCGNVQFGNTPPDDGS</sequence>
<evidence type="ECO:0000313" key="3">
    <source>
        <dbReference type="Proteomes" id="UP000016933"/>
    </source>
</evidence>
<feature type="chain" id="PRO_5004109929" description="Apple domain-containing protein" evidence="1">
    <location>
        <begin position="17"/>
        <end position="309"/>
    </location>
</feature>
<evidence type="ECO:0000313" key="2">
    <source>
        <dbReference type="EMBL" id="EME43881.1"/>
    </source>
</evidence>
<dbReference type="Proteomes" id="UP000016933">
    <property type="component" value="Unassembled WGS sequence"/>
</dbReference>
<organism evidence="2 3">
    <name type="scientific">Dothistroma septosporum (strain NZE10 / CBS 128990)</name>
    <name type="common">Red band needle blight fungus</name>
    <name type="synonym">Mycosphaerella pini</name>
    <dbReference type="NCBI Taxonomy" id="675120"/>
    <lineage>
        <taxon>Eukaryota</taxon>
        <taxon>Fungi</taxon>
        <taxon>Dikarya</taxon>
        <taxon>Ascomycota</taxon>
        <taxon>Pezizomycotina</taxon>
        <taxon>Dothideomycetes</taxon>
        <taxon>Dothideomycetidae</taxon>
        <taxon>Mycosphaerellales</taxon>
        <taxon>Mycosphaerellaceae</taxon>
        <taxon>Dothistroma</taxon>
    </lineage>
</organism>
<keyword evidence="3" id="KW-1185">Reference proteome</keyword>
<keyword evidence="1" id="KW-0732">Signal</keyword>
<reference evidence="2 3" key="2">
    <citation type="journal article" date="2012" name="PLoS Pathog.">
        <title>Diverse lifestyles and strategies of plant pathogenesis encoded in the genomes of eighteen Dothideomycetes fungi.</title>
        <authorList>
            <person name="Ohm R.A."/>
            <person name="Feau N."/>
            <person name="Henrissat B."/>
            <person name="Schoch C.L."/>
            <person name="Horwitz B.A."/>
            <person name="Barry K.W."/>
            <person name="Condon B.J."/>
            <person name="Copeland A.C."/>
            <person name="Dhillon B."/>
            <person name="Glaser F."/>
            <person name="Hesse C.N."/>
            <person name="Kosti I."/>
            <person name="LaButti K."/>
            <person name="Lindquist E.A."/>
            <person name="Lucas S."/>
            <person name="Salamov A.A."/>
            <person name="Bradshaw R.E."/>
            <person name="Ciuffetti L."/>
            <person name="Hamelin R.C."/>
            <person name="Kema G.H.J."/>
            <person name="Lawrence C."/>
            <person name="Scott J.A."/>
            <person name="Spatafora J.W."/>
            <person name="Turgeon B.G."/>
            <person name="de Wit P.J.G.M."/>
            <person name="Zhong S."/>
            <person name="Goodwin S.B."/>
            <person name="Grigoriev I.V."/>
        </authorList>
    </citation>
    <scope>NUCLEOTIDE SEQUENCE [LARGE SCALE GENOMIC DNA]</scope>
    <source>
        <strain evidence="3">NZE10 / CBS 128990</strain>
    </source>
</reference>
<name>N1PKK8_DOTSN</name>
<dbReference type="HOGENOM" id="CLU_900239_0_0_1"/>
<proteinExistence type="predicted"/>
<gene>
    <name evidence="2" type="ORF">DOTSEDRAFT_71628</name>
</gene>
<protein>
    <recommendedName>
        <fullName evidence="4">Apple domain-containing protein</fullName>
    </recommendedName>
</protein>
<dbReference type="AlphaFoldDB" id="N1PKK8"/>
<evidence type="ECO:0000256" key="1">
    <source>
        <dbReference type="SAM" id="SignalP"/>
    </source>
</evidence>
<dbReference type="eggNOG" id="ENOG502RKVB">
    <property type="taxonomic scope" value="Eukaryota"/>
</dbReference>
<feature type="signal peptide" evidence="1">
    <location>
        <begin position="1"/>
        <end position="16"/>
    </location>
</feature>
<reference evidence="3" key="1">
    <citation type="journal article" date="2012" name="PLoS Genet.">
        <title>The genomes of the fungal plant pathogens Cladosporium fulvum and Dothistroma septosporum reveal adaptation to different hosts and lifestyles but also signatures of common ancestry.</title>
        <authorList>
            <person name="de Wit P.J.G.M."/>
            <person name="van der Burgt A."/>
            <person name="Oekmen B."/>
            <person name="Stergiopoulos I."/>
            <person name="Abd-Elsalam K.A."/>
            <person name="Aerts A.L."/>
            <person name="Bahkali A.H."/>
            <person name="Beenen H.G."/>
            <person name="Chettri P."/>
            <person name="Cox M.P."/>
            <person name="Datema E."/>
            <person name="de Vries R.P."/>
            <person name="Dhillon B."/>
            <person name="Ganley A.R."/>
            <person name="Griffiths S.A."/>
            <person name="Guo Y."/>
            <person name="Hamelin R.C."/>
            <person name="Henrissat B."/>
            <person name="Kabir M.S."/>
            <person name="Jashni M.K."/>
            <person name="Kema G."/>
            <person name="Klaubauf S."/>
            <person name="Lapidus A."/>
            <person name="Levasseur A."/>
            <person name="Lindquist E."/>
            <person name="Mehrabi R."/>
            <person name="Ohm R.A."/>
            <person name="Owen T.J."/>
            <person name="Salamov A."/>
            <person name="Schwelm A."/>
            <person name="Schijlen E."/>
            <person name="Sun H."/>
            <person name="van den Burg H.A."/>
            <person name="van Ham R.C.H.J."/>
            <person name="Zhang S."/>
            <person name="Goodwin S.B."/>
            <person name="Grigoriev I.V."/>
            <person name="Collemare J."/>
            <person name="Bradshaw R.E."/>
        </authorList>
    </citation>
    <scope>NUCLEOTIDE SEQUENCE [LARGE SCALE GENOMIC DNA]</scope>
    <source>
        <strain evidence="3">NZE10 / CBS 128990</strain>
    </source>
</reference>
<accession>N1PKK8</accession>
<dbReference type="OrthoDB" id="3644474at2759"/>
<dbReference type="EMBL" id="KB446539">
    <property type="protein sequence ID" value="EME43881.1"/>
    <property type="molecule type" value="Genomic_DNA"/>
</dbReference>
<dbReference type="OMA" id="THACEHA"/>